<feature type="signal peptide" evidence="1">
    <location>
        <begin position="1"/>
        <end position="25"/>
    </location>
</feature>
<sequence>MNKKGYWAALSLVLMISLLTGCRLADKEKGQTSEDLLIGFFVTLDYIGSEDEHGRERGPIYGKEKGDTYQFEDLKGYGMYFKMYDDAVSGVSDGEIRELKITGGDQFSLEGTLYVESGKKHSMYANAVYQTSDGKVYLMPGQTGCSAEFDEEGDALYQDMKYESSEGFKTKHGELKKFSYKINMKSAPNLQKIVIKQFDKGDNVISTTAMNADSIRKQVKKLKNTSYIMVEYYTKGRVERKICEGDTIEYSHTKKDGVIIIKDITIV</sequence>
<dbReference type="RefSeq" id="WP_118335916.1">
    <property type="nucleotide sequence ID" value="NZ_AP025567.1"/>
</dbReference>
<dbReference type="Proteomes" id="UP000284841">
    <property type="component" value="Unassembled WGS sequence"/>
</dbReference>
<accession>A0A415E1M2</accession>
<evidence type="ECO:0000256" key="1">
    <source>
        <dbReference type="SAM" id="SignalP"/>
    </source>
</evidence>
<evidence type="ECO:0008006" key="4">
    <source>
        <dbReference type="Google" id="ProtNLM"/>
    </source>
</evidence>
<keyword evidence="3" id="KW-1185">Reference proteome</keyword>
<dbReference type="STRING" id="1776384.GCA_900086585_01085"/>
<feature type="chain" id="PRO_5019060235" description="Lipoprotein" evidence="1">
    <location>
        <begin position="26"/>
        <end position="267"/>
    </location>
</feature>
<gene>
    <name evidence="2" type="ORF">DW099_12570</name>
</gene>
<name>A0A415E1M2_9FIRM</name>
<dbReference type="PROSITE" id="PS51257">
    <property type="entry name" value="PROKAR_LIPOPROTEIN"/>
    <property type="match status" value="1"/>
</dbReference>
<keyword evidence="1" id="KW-0732">Signal</keyword>
<comment type="caution">
    <text evidence="2">The sequence shown here is derived from an EMBL/GenBank/DDBJ whole genome shotgun (WGS) entry which is preliminary data.</text>
</comment>
<organism evidence="2 3">
    <name type="scientific">Emergencia timonensis</name>
    <dbReference type="NCBI Taxonomy" id="1776384"/>
    <lineage>
        <taxon>Bacteria</taxon>
        <taxon>Bacillati</taxon>
        <taxon>Bacillota</taxon>
        <taxon>Clostridia</taxon>
        <taxon>Peptostreptococcales</taxon>
        <taxon>Anaerovoracaceae</taxon>
        <taxon>Emergencia</taxon>
    </lineage>
</organism>
<dbReference type="AlphaFoldDB" id="A0A415E1M2"/>
<proteinExistence type="predicted"/>
<reference evidence="2 3" key="1">
    <citation type="submission" date="2018-08" db="EMBL/GenBank/DDBJ databases">
        <title>A genome reference for cultivated species of the human gut microbiota.</title>
        <authorList>
            <person name="Zou Y."/>
            <person name="Xue W."/>
            <person name="Luo G."/>
        </authorList>
    </citation>
    <scope>NUCLEOTIDE SEQUENCE [LARGE SCALE GENOMIC DNA]</scope>
    <source>
        <strain evidence="2 3">AM07-24</strain>
    </source>
</reference>
<protein>
    <recommendedName>
        <fullName evidence="4">Lipoprotein</fullName>
    </recommendedName>
</protein>
<evidence type="ECO:0000313" key="2">
    <source>
        <dbReference type="EMBL" id="RHJ87520.1"/>
    </source>
</evidence>
<dbReference type="EMBL" id="QRMS01000003">
    <property type="protein sequence ID" value="RHJ87520.1"/>
    <property type="molecule type" value="Genomic_DNA"/>
</dbReference>
<dbReference type="OrthoDB" id="2052621at2"/>
<evidence type="ECO:0000313" key="3">
    <source>
        <dbReference type="Proteomes" id="UP000284841"/>
    </source>
</evidence>